<dbReference type="Gene3D" id="1.20.1600.10">
    <property type="entry name" value="Outer membrane efflux proteins (OEP)"/>
    <property type="match status" value="1"/>
</dbReference>
<gene>
    <name evidence="9" type="ORF">BVC71_03335</name>
</gene>
<keyword evidence="6" id="KW-0472">Membrane</keyword>
<keyword evidence="7" id="KW-0998">Cell outer membrane</keyword>
<proteinExistence type="inferred from homology"/>
<evidence type="ECO:0000256" key="8">
    <source>
        <dbReference type="SAM" id="SignalP"/>
    </source>
</evidence>
<keyword evidence="8" id="KW-0732">Signal</keyword>
<dbReference type="EMBL" id="MSPP01000001">
    <property type="protein sequence ID" value="OUD10541.1"/>
    <property type="molecule type" value="Genomic_DNA"/>
</dbReference>
<dbReference type="GO" id="GO:0009279">
    <property type="term" value="C:cell outer membrane"/>
    <property type="evidence" value="ECO:0007669"/>
    <property type="project" value="UniProtKB-SubCell"/>
</dbReference>
<evidence type="ECO:0000313" key="10">
    <source>
        <dbReference type="Proteomes" id="UP000194664"/>
    </source>
</evidence>
<keyword evidence="10" id="KW-1185">Reference proteome</keyword>
<evidence type="ECO:0000313" key="9">
    <source>
        <dbReference type="EMBL" id="OUD10541.1"/>
    </source>
</evidence>
<dbReference type="InterPro" id="IPR051906">
    <property type="entry name" value="TolC-like"/>
</dbReference>
<evidence type="ECO:0000256" key="7">
    <source>
        <dbReference type="ARBA" id="ARBA00023237"/>
    </source>
</evidence>
<dbReference type="InterPro" id="IPR003423">
    <property type="entry name" value="OMP_efflux"/>
</dbReference>
<name>A0A251X1U5_9RHOB</name>
<keyword evidence="5" id="KW-0812">Transmembrane</keyword>
<protein>
    <submittedName>
        <fullName evidence="9">Transporter</fullName>
    </submittedName>
</protein>
<dbReference type="InterPro" id="IPR010130">
    <property type="entry name" value="T1SS_OMP_TolC"/>
</dbReference>
<dbReference type="GO" id="GO:0015288">
    <property type="term" value="F:porin activity"/>
    <property type="evidence" value="ECO:0007669"/>
    <property type="project" value="TreeGrafter"/>
</dbReference>
<evidence type="ECO:0000256" key="6">
    <source>
        <dbReference type="ARBA" id="ARBA00023136"/>
    </source>
</evidence>
<keyword evidence="4" id="KW-1134">Transmembrane beta strand</keyword>
<evidence type="ECO:0000256" key="1">
    <source>
        <dbReference type="ARBA" id="ARBA00004442"/>
    </source>
</evidence>
<reference evidence="9 10" key="1">
    <citation type="submission" date="2016-12" db="EMBL/GenBank/DDBJ databases">
        <title>The draft genome sequence of HSLHS2.</title>
        <authorList>
            <person name="Hu D."/>
            <person name="Wang L."/>
            <person name="Shao Z."/>
        </authorList>
    </citation>
    <scope>NUCLEOTIDE SEQUENCE [LARGE SCALE GENOMIC DNA]</scope>
    <source>
        <strain evidence="9">MCCC 1A06712</strain>
    </source>
</reference>
<evidence type="ECO:0000256" key="3">
    <source>
        <dbReference type="ARBA" id="ARBA00022448"/>
    </source>
</evidence>
<dbReference type="AlphaFoldDB" id="A0A251X1U5"/>
<dbReference type="Proteomes" id="UP000194664">
    <property type="component" value="Unassembled WGS sequence"/>
</dbReference>
<organism evidence="9 10">
    <name type="scientific">Marivivens niveibacter</name>
    <dbReference type="NCBI Taxonomy" id="1930667"/>
    <lineage>
        <taxon>Bacteria</taxon>
        <taxon>Pseudomonadati</taxon>
        <taxon>Pseudomonadota</taxon>
        <taxon>Alphaproteobacteria</taxon>
        <taxon>Rhodobacterales</taxon>
        <taxon>Paracoccaceae</taxon>
        <taxon>Marivivens group</taxon>
        <taxon>Marivivens</taxon>
    </lineage>
</organism>
<dbReference type="SUPFAM" id="SSF56954">
    <property type="entry name" value="Outer membrane efflux proteins (OEP)"/>
    <property type="match status" value="1"/>
</dbReference>
<evidence type="ECO:0000256" key="5">
    <source>
        <dbReference type="ARBA" id="ARBA00022692"/>
    </source>
</evidence>
<comment type="subcellular location">
    <subcellularLocation>
        <location evidence="1">Cell outer membrane</location>
    </subcellularLocation>
</comment>
<comment type="caution">
    <text evidence="9">The sequence shown here is derived from an EMBL/GenBank/DDBJ whole genome shotgun (WGS) entry which is preliminary data.</text>
</comment>
<feature type="chain" id="PRO_5012106273" evidence="8">
    <location>
        <begin position="22"/>
        <end position="451"/>
    </location>
</feature>
<dbReference type="NCBIfam" id="TIGR01844">
    <property type="entry name" value="type_I_sec_TolC"/>
    <property type="match status" value="1"/>
</dbReference>
<sequence length="451" mass="47397">MFRKSIVAATAVIALVTTTSAAWSETLGDALVSAYNSSGLLDQNRAVLRAADEDVASAVAALRPTLSYSASASINDATEVWSETYALVAGLTLYDGGANRMAVDAAKEAVLGTRQELLSAEQDVLLTAIQAYLDVQTAREFVNLRQSNVRVLTQELRAARDRFDVGEVTRTDVSLAEAELASARSLLAVAQGNLITAEESYRVAVGHAPGSLATAPNANIGMSVAQARDFAVRNHPAIRSLQHSIAAAELAIQIAESAAGPSVSAQAQMGAGRSDFSEFSVARQFSLSMSGPIYAGGAQSSAVRSAQATRDRLRAALHVATLSVEQAVTSAFASYQAAVAASEAYRQGVTASQLAFDGVREEANAGSRTTIDVLNAEQTLLDARANLVDARAAVVEATYGILYAVGLLNVDHLDLPVQTYDVIGHYNMVESAPIRISPQGQAIERVLEAIR</sequence>
<keyword evidence="3" id="KW-0813">Transport</keyword>
<dbReference type="GO" id="GO:0015562">
    <property type="term" value="F:efflux transmembrane transporter activity"/>
    <property type="evidence" value="ECO:0007669"/>
    <property type="project" value="InterPro"/>
</dbReference>
<dbReference type="PANTHER" id="PTHR30026">
    <property type="entry name" value="OUTER MEMBRANE PROTEIN TOLC"/>
    <property type="match status" value="1"/>
</dbReference>
<dbReference type="Pfam" id="PF02321">
    <property type="entry name" value="OEP"/>
    <property type="match status" value="2"/>
</dbReference>
<dbReference type="PANTHER" id="PTHR30026:SF22">
    <property type="entry name" value="OUTER MEMBRANE EFFLUX PROTEIN"/>
    <property type="match status" value="1"/>
</dbReference>
<dbReference type="OrthoDB" id="9789368at2"/>
<comment type="similarity">
    <text evidence="2">Belongs to the outer membrane factor (OMF) (TC 1.B.17) family.</text>
</comment>
<dbReference type="GO" id="GO:1990281">
    <property type="term" value="C:efflux pump complex"/>
    <property type="evidence" value="ECO:0007669"/>
    <property type="project" value="TreeGrafter"/>
</dbReference>
<dbReference type="RefSeq" id="WP_086450189.1">
    <property type="nucleotide sequence ID" value="NZ_MSPP01000001.1"/>
</dbReference>
<accession>A0A251X1U5</accession>
<feature type="signal peptide" evidence="8">
    <location>
        <begin position="1"/>
        <end position="21"/>
    </location>
</feature>
<evidence type="ECO:0000256" key="4">
    <source>
        <dbReference type="ARBA" id="ARBA00022452"/>
    </source>
</evidence>
<evidence type="ECO:0000256" key="2">
    <source>
        <dbReference type="ARBA" id="ARBA00007613"/>
    </source>
</evidence>